<evidence type="ECO:0000256" key="6">
    <source>
        <dbReference type="ARBA" id="ARBA00022840"/>
    </source>
</evidence>
<dbReference type="Gene3D" id="3.30.460.10">
    <property type="entry name" value="Beta Polymerase, domain 2"/>
    <property type="match status" value="1"/>
</dbReference>
<keyword evidence="7" id="KW-0460">Magnesium</keyword>
<evidence type="ECO:0000256" key="1">
    <source>
        <dbReference type="ARBA" id="ARBA00001946"/>
    </source>
</evidence>
<evidence type="ECO:0000256" key="2">
    <source>
        <dbReference type="ARBA" id="ARBA00022679"/>
    </source>
</evidence>
<dbReference type="CDD" id="cd05403">
    <property type="entry name" value="NT_KNTase_like"/>
    <property type="match status" value="1"/>
</dbReference>
<keyword evidence="2" id="KW-0808">Transferase</keyword>
<dbReference type="Pfam" id="PF18765">
    <property type="entry name" value="Polbeta"/>
    <property type="match status" value="1"/>
</dbReference>
<dbReference type="SUPFAM" id="SSF81301">
    <property type="entry name" value="Nucleotidyltransferase"/>
    <property type="match status" value="1"/>
</dbReference>
<dbReference type="InterPro" id="IPR052038">
    <property type="entry name" value="Type-VII_TA_antitoxin"/>
</dbReference>
<feature type="domain" description="Polymerase beta nucleotidyltransferase" evidence="8">
    <location>
        <begin position="11"/>
        <end position="98"/>
    </location>
</feature>
<evidence type="ECO:0000256" key="4">
    <source>
        <dbReference type="ARBA" id="ARBA00022723"/>
    </source>
</evidence>
<accession>A0ABS9BUG0</accession>
<dbReference type="PANTHER" id="PTHR33571">
    <property type="entry name" value="SSL8005 PROTEIN"/>
    <property type="match status" value="1"/>
</dbReference>
<reference evidence="9 10" key="1">
    <citation type="submission" date="2022-01" db="EMBL/GenBank/DDBJ databases">
        <title>Mariniradius saccharolyticus sp. nov., isolated from sediment of a river.</title>
        <authorList>
            <person name="Liu H."/>
        </authorList>
    </citation>
    <scope>NUCLEOTIDE SEQUENCE [LARGE SCALE GENOMIC DNA]</scope>
    <source>
        <strain evidence="9 10">RY-2</strain>
    </source>
</reference>
<dbReference type="InterPro" id="IPR043519">
    <property type="entry name" value="NT_sf"/>
</dbReference>
<gene>
    <name evidence="9" type="ORF">L0U89_11545</name>
</gene>
<dbReference type="RefSeq" id="WP_234861663.1">
    <property type="nucleotide sequence ID" value="NZ_JAKEVZ010000008.1"/>
</dbReference>
<keyword evidence="4" id="KW-0479">Metal-binding</keyword>
<evidence type="ECO:0000313" key="9">
    <source>
        <dbReference type="EMBL" id="MCF1751704.1"/>
    </source>
</evidence>
<protein>
    <submittedName>
        <fullName evidence="9">Nucleotidyltransferase domain-containing protein</fullName>
    </submittedName>
</protein>
<name>A0ABS9BUG0_9BACT</name>
<dbReference type="Proteomes" id="UP001201449">
    <property type="component" value="Unassembled WGS sequence"/>
</dbReference>
<evidence type="ECO:0000256" key="5">
    <source>
        <dbReference type="ARBA" id="ARBA00022741"/>
    </source>
</evidence>
<keyword evidence="10" id="KW-1185">Reference proteome</keyword>
<keyword evidence="5" id="KW-0547">Nucleotide-binding</keyword>
<comment type="cofactor">
    <cofactor evidence="1">
        <name>Mg(2+)</name>
        <dbReference type="ChEBI" id="CHEBI:18420"/>
    </cofactor>
</comment>
<sequence length="99" mass="11294">MKTLEIPLDSIQTLCDKHHVEKLYLFGSAAKGTMTEGSDVDLLVKFKEMKTTEYFENFLVLKNELQGVFGRKIDLVELQTLKNPVLIDSINQSKELIYG</sequence>
<evidence type="ECO:0000256" key="3">
    <source>
        <dbReference type="ARBA" id="ARBA00022695"/>
    </source>
</evidence>
<comment type="caution">
    <text evidence="9">The sequence shown here is derived from an EMBL/GenBank/DDBJ whole genome shotgun (WGS) entry which is preliminary data.</text>
</comment>
<keyword evidence="6" id="KW-0067">ATP-binding</keyword>
<dbReference type="EMBL" id="JAKEVZ010000008">
    <property type="protein sequence ID" value="MCF1751704.1"/>
    <property type="molecule type" value="Genomic_DNA"/>
</dbReference>
<evidence type="ECO:0000313" key="10">
    <source>
        <dbReference type="Proteomes" id="UP001201449"/>
    </source>
</evidence>
<evidence type="ECO:0000259" key="8">
    <source>
        <dbReference type="Pfam" id="PF18765"/>
    </source>
</evidence>
<dbReference type="PANTHER" id="PTHR33571:SF12">
    <property type="entry name" value="BSL3053 PROTEIN"/>
    <property type="match status" value="1"/>
</dbReference>
<organism evidence="9 10">
    <name type="scientific">Mariniradius sediminis</name>
    <dbReference type="NCBI Taxonomy" id="2909237"/>
    <lineage>
        <taxon>Bacteria</taxon>
        <taxon>Pseudomonadati</taxon>
        <taxon>Bacteroidota</taxon>
        <taxon>Cytophagia</taxon>
        <taxon>Cytophagales</taxon>
        <taxon>Cyclobacteriaceae</taxon>
        <taxon>Mariniradius</taxon>
    </lineage>
</organism>
<dbReference type="InterPro" id="IPR041633">
    <property type="entry name" value="Polbeta"/>
</dbReference>
<proteinExistence type="predicted"/>
<keyword evidence="3" id="KW-0548">Nucleotidyltransferase</keyword>
<evidence type="ECO:0000256" key="7">
    <source>
        <dbReference type="ARBA" id="ARBA00022842"/>
    </source>
</evidence>